<keyword evidence="6" id="KW-1185">Reference proteome</keyword>
<dbReference type="Pfam" id="PF02769">
    <property type="entry name" value="AIRS_C"/>
    <property type="match status" value="1"/>
</dbReference>
<feature type="region of interest" description="Disordered" evidence="2">
    <location>
        <begin position="331"/>
        <end position="400"/>
    </location>
</feature>
<feature type="domain" description="PurM-like N-terminal" evidence="3">
    <location>
        <begin position="23"/>
        <end position="130"/>
    </location>
</feature>
<dbReference type="Gene3D" id="3.90.650.10">
    <property type="entry name" value="PurM-like C-terminal domain"/>
    <property type="match status" value="1"/>
</dbReference>
<dbReference type="GO" id="GO:0005524">
    <property type="term" value="F:ATP binding"/>
    <property type="evidence" value="ECO:0007669"/>
    <property type="project" value="UniProtKB-UniRule"/>
</dbReference>
<feature type="binding site" evidence="1">
    <location>
        <position position="254"/>
    </location>
    <ligand>
        <name>substrate</name>
    </ligand>
</feature>
<keyword evidence="1" id="KW-0784">Thiamine biosynthesis</keyword>
<proteinExistence type="inferred from homology"/>
<dbReference type="CDD" id="cd02194">
    <property type="entry name" value="ThiL"/>
    <property type="match status" value="1"/>
</dbReference>
<dbReference type="NCBIfam" id="TIGR01379">
    <property type="entry name" value="thiL"/>
    <property type="match status" value="1"/>
</dbReference>
<feature type="binding site" evidence="1">
    <location>
        <position position="39"/>
    </location>
    <ligand>
        <name>Mg(2+)</name>
        <dbReference type="ChEBI" id="CHEBI:18420"/>
        <label>2</label>
    </ligand>
</feature>
<dbReference type="EnsemblBacteria" id="ABK77707">
    <property type="protein sequence ID" value="ABK77707"/>
    <property type="gene ID" value="CENSYa_1077"/>
</dbReference>
<evidence type="ECO:0000256" key="1">
    <source>
        <dbReference type="HAMAP-Rule" id="MF_02128"/>
    </source>
</evidence>
<feature type="binding site" evidence="1">
    <location>
        <position position="206"/>
    </location>
    <ligand>
        <name>Mg(2+)</name>
        <dbReference type="ChEBI" id="CHEBI:18420"/>
        <label>5</label>
    </ligand>
</feature>
<feature type="binding site" evidence="1">
    <location>
        <position position="46"/>
    </location>
    <ligand>
        <name>substrate</name>
    </ligand>
</feature>
<feature type="binding site" evidence="1">
    <location>
        <position position="67"/>
    </location>
    <ligand>
        <name>Mg(2+)</name>
        <dbReference type="ChEBI" id="CHEBI:18420"/>
        <label>4</label>
    </ligand>
</feature>
<feature type="binding site" evidence="1">
    <location>
        <position position="115"/>
    </location>
    <ligand>
        <name>Mg(2+)</name>
        <dbReference type="ChEBI" id="CHEBI:18420"/>
        <label>1</label>
    </ligand>
</feature>
<feature type="binding site" evidence="1">
    <location>
        <position position="24"/>
    </location>
    <ligand>
        <name>Mg(2+)</name>
        <dbReference type="ChEBI" id="CHEBI:18420"/>
        <label>4</label>
    </ligand>
</feature>
<dbReference type="STRING" id="414004.CENSYa_1077"/>
<dbReference type="Proteomes" id="UP000000758">
    <property type="component" value="Chromosome"/>
</dbReference>
<feature type="binding site" evidence="1">
    <location>
        <begin position="114"/>
        <end position="115"/>
    </location>
    <ligand>
        <name>ATP</name>
        <dbReference type="ChEBI" id="CHEBI:30616"/>
    </ligand>
</feature>
<dbReference type="PANTHER" id="PTHR30270">
    <property type="entry name" value="THIAMINE-MONOPHOSPHATE KINASE"/>
    <property type="match status" value="1"/>
</dbReference>
<dbReference type="Gene3D" id="3.30.1330.10">
    <property type="entry name" value="PurM-like, N-terminal domain"/>
    <property type="match status" value="1"/>
</dbReference>
<feature type="domain" description="PurM-like C-terminal" evidence="4">
    <location>
        <begin position="142"/>
        <end position="292"/>
    </location>
</feature>
<dbReference type="InterPro" id="IPR016188">
    <property type="entry name" value="PurM-like_N"/>
</dbReference>
<dbReference type="SUPFAM" id="SSF55326">
    <property type="entry name" value="PurM N-terminal domain-like"/>
    <property type="match status" value="1"/>
</dbReference>
<evidence type="ECO:0000256" key="2">
    <source>
        <dbReference type="SAM" id="MobiDB-lite"/>
    </source>
</evidence>
<dbReference type="EC" id="2.7.4.16" evidence="1"/>
<dbReference type="GO" id="GO:0009030">
    <property type="term" value="F:thiamine-phosphate kinase activity"/>
    <property type="evidence" value="ECO:0007669"/>
    <property type="project" value="UniProtKB-UniRule"/>
</dbReference>
<comment type="similarity">
    <text evidence="1">Belongs to the thiamine-monophosphate kinase family.</text>
</comment>
<dbReference type="HAMAP" id="MF_02128">
    <property type="entry name" value="TMP_kinase"/>
    <property type="match status" value="1"/>
</dbReference>
<keyword evidence="1 5" id="KW-0418">Kinase</keyword>
<accession>A0RWJ0</accession>
<dbReference type="InterPro" id="IPR006283">
    <property type="entry name" value="ThiL-like"/>
</dbReference>
<dbReference type="InterPro" id="IPR010918">
    <property type="entry name" value="PurM-like_C_dom"/>
</dbReference>
<dbReference type="GO" id="GO:0009228">
    <property type="term" value="P:thiamine biosynthetic process"/>
    <property type="evidence" value="ECO:0007669"/>
    <property type="project" value="UniProtKB-KW"/>
</dbReference>
<keyword evidence="1" id="KW-0067">ATP-binding</keyword>
<dbReference type="Pfam" id="PF00586">
    <property type="entry name" value="AIRS"/>
    <property type="match status" value="1"/>
</dbReference>
<evidence type="ECO:0000313" key="5">
    <source>
        <dbReference type="EMBL" id="ABK77707.1"/>
    </source>
</evidence>
<feature type="compositionally biased region" description="Basic residues" evidence="2">
    <location>
        <begin position="337"/>
        <end position="348"/>
    </location>
</feature>
<dbReference type="InterPro" id="IPR036921">
    <property type="entry name" value="PurM-like_N_sf"/>
</dbReference>
<dbReference type="AlphaFoldDB" id="A0RWJ0"/>
<dbReference type="SUPFAM" id="SSF56042">
    <property type="entry name" value="PurM C-terminal domain-like"/>
    <property type="match status" value="1"/>
</dbReference>
<comment type="function">
    <text evidence="1">Catalyzes the ATP-dependent phosphorylation of thiamine-monophosphate (TMP) to form thiamine-pyrophosphate (TPP), the active form of vitamin B1.</text>
</comment>
<feature type="binding site" evidence="1">
    <location>
        <position position="67"/>
    </location>
    <ligand>
        <name>Mg(2+)</name>
        <dbReference type="ChEBI" id="CHEBI:18420"/>
        <label>2</label>
    </ligand>
</feature>
<comment type="miscellaneous">
    <text evidence="1">Reaction mechanism of ThiL seems to utilize a direct, inline transfer of the gamma-phosphate of ATP to TMP rather than a phosphorylated enzyme intermediate.</text>
</comment>
<dbReference type="KEGG" id="csy:CENSYa_1077"/>
<feature type="binding site" evidence="1">
    <location>
        <position position="67"/>
    </location>
    <ligand>
        <name>Mg(2+)</name>
        <dbReference type="ChEBI" id="CHEBI:18420"/>
        <label>3</label>
    </ligand>
</feature>
<keyword evidence="1" id="KW-0479">Metal-binding</keyword>
<feature type="binding site" evidence="1">
    <location>
        <position position="203"/>
    </location>
    <ligand>
        <name>Mg(2+)</name>
        <dbReference type="ChEBI" id="CHEBI:18420"/>
        <label>3</label>
    </ligand>
</feature>
<feature type="binding site" evidence="1">
    <location>
        <position position="205"/>
    </location>
    <ligand>
        <name>ATP</name>
        <dbReference type="ChEBI" id="CHEBI:30616"/>
    </ligand>
</feature>
<name>A0RWJ0_CENSY</name>
<comment type="pathway">
    <text evidence="1">Cofactor biosynthesis; thiamine diphosphate biosynthesis; thiamine diphosphate from thiamine phosphate: step 1/1.</text>
</comment>
<comment type="caution">
    <text evidence="1">Lacks conserved residue(s) required for the propagation of feature annotation.</text>
</comment>
<dbReference type="GO" id="GO:0000287">
    <property type="term" value="F:magnesium ion binding"/>
    <property type="evidence" value="ECO:0007669"/>
    <property type="project" value="UniProtKB-UniRule"/>
</dbReference>
<evidence type="ECO:0000259" key="3">
    <source>
        <dbReference type="Pfam" id="PF00586"/>
    </source>
</evidence>
<reference evidence="5 6" key="1">
    <citation type="journal article" date="2006" name="Proc. Natl. Acad. Sci. U.S.A.">
        <title>Genomic analysis of the uncultivated marine crenarchaeote Cenarchaeum symbiosum.</title>
        <authorList>
            <person name="Hallam S.J."/>
            <person name="Konstantinidis K.T."/>
            <person name="Putnam N."/>
            <person name="Schleper C."/>
            <person name="Watanabe Y."/>
            <person name="Sugahara J."/>
            <person name="Preston C."/>
            <person name="de la Torre J."/>
            <person name="Richardson P.M."/>
            <person name="DeLong E.F."/>
        </authorList>
    </citation>
    <scope>NUCLEOTIDE SEQUENCE [LARGE SCALE GENOMIC DNA]</scope>
    <source>
        <strain evidence="6">A</strain>
    </source>
</reference>
<evidence type="ECO:0000259" key="4">
    <source>
        <dbReference type="Pfam" id="PF02769"/>
    </source>
</evidence>
<feature type="binding site" evidence="1">
    <location>
        <position position="309"/>
    </location>
    <ligand>
        <name>substrate</name>
    </ligand>
</feature>
<feature type="binding site" evidence="1">
    <location>
        <position position="39"/>
    </location>
    <ligand>
        <name>Mg(2+)</name>
        <dbReference type="ChEBI" id="CHEBI:18420"/>
        <label>1</label>
    </ligand>
</feature>
<comment type="catalytic activity">
    <reaction evidence="1">
        <text>thiamine phosphate + ATP = thiamine diphosphate + ADP</text>
        <dbReference type="Rhea" id="RHEA:15913"/>
        <dbReference type="ChEBI" id="CHEBI:30616"/>
        <dbReference type="ChEBI" id="CHEBI:37575"/>
        <dbReference type="ChEBI" id="CHEBI:58937"/>
        <dbReference type="ChEBI" id="CHEBI:456216"/>
        <dbReference type="EC" id="2.7.4.16"/>
    </reaction>
</comment>
<keyword evidence="1" id="KW-0460">Magnesium</keyword>
<evidence type="ECO:0000313" key="6">
    <source>
        <dbReference type="Proteomes" id="UP000000758"/>
    </source>
</evidence>
<dbReference type="PANTHER" id="PTHR30270:SF0">
    <property type="entry name" value="THIAMINE-MONOPHOSPHATE KINASE"/>
    <property type="match status" value="1"/>
</dbReference>
<gene>
    <name evidence="1" type="primary">thiL</name>
    <name evidence="5" type="ordered locus">CENSYa_1077</name>
</gene>
<dbReference type="InterPro" id="IPR036676">
    <property type="entry name" value="PurM-like_C_sf"/>
</dbReference>
<dbReference type="UniPathway" id="UPA00060">
    <property type="reaction ID" value="UER00142"/>
</dbReference>
<dbReference type="EMBL" id="DP000238">
    <property type="protein sequence ID" value="ABK77707.1"/>
    <property type="molecule type" value="Genomic_DNA"/>
</dbReference>
<organism evidence="5 6">
    <name type="scientific">Cenarchaeum symbiosum (strain A)</name>
    <dbReference type="NCBI Taxonomy" id="414004"/>
    <lineage>
        <taxon>Archaea</taxon>
        <taxon>Nitrososphaerota</taxon>
        <taxon>Candidatus Cenarchaeales</taxon>
        <taxon>Candidatus Cenarchaeaceae</taxon>
        <taxon>Candidatus Cenarchaeum</taxon>
    </lineage>
</organism>
<dbReference type="HOGENOM" id="CLU_046964_2_1_2"/>
<dbReference type="GO" id="GO:0009229">
    <property type="term" value="P:thiamine diphosphate biosynthetic process"/>
    <property type="evidence" value="ECO:0007669"/>
    <property type="project" value="UniProtKB-UniRule"/>
</dbReference>
<feature type="binding site" evidence="1">
    <location>
        <position position="138"/>
    </location>
    <ligand>
        <name>ATP</name>
        <dbReference type="ChEBI" id="CHEBI:30616"/>
    </ligand>
</feature>
<keyword evidence="1 5" id="KW-0808">Transferase</keyword>
<feature type="binding site" evidence="1">
    <location>
        <position position="24"/>
    </location>
    <ligand>
        <name>Mg(2+)</name>
        <dbReference type="ChEBI" id="CHEBI:18420"/>
        <label>3</label>
    </ligand>
</feature>
<sequence length="400" mass="43180">MGPDEREAVRIFRARLGCRGEQEDAELVRLGRGIAFAVDTLTEGTDVPPGSVPRDIAWKAVVSCTSDLAAKGVRPRYGLVSVTLPLDCTKNTVSGLAGGLAAAAKKFGFKFVGGDTGGGAELSISVFLAGPADRIVPRGGARSGDMIYVTGPFGYPSAGLQIIMGGASSKKGFAARAIRAQLRPEPRLEFGACAARLLTSCMDSSDGLSSTLHEMARQSGTRYTLYRLPAGAGIMGFASDNGLDGDSLVLDGGEEFELVFTAHPRNRKRIEKTARKLGVPMQEIGRVEQGRGVWLASGDGMRRIKDGGWRHLSGQSFLNPKRPCRRCPVQKLAPASRRQKSPPKRRPSQKQVPPMQAPPRQVHPRPGRPSQRPAPSRKPEQPSQKPRRRVHPRPRRQTKS</sequence>
<keyword evidence="1" id="KW-0547">Nucleotide-binding</keyword>
<protein>
    <recommendedName>
        <fullName evidence="1">Thiamine-monophosphate kinase</fullName>
        <shortName evidence="1">TMP kinase</shortName>
        <shortName evidence="1">Thiamine-phosphate kinase</shortName>
        <ecNumber evidence="1">2.7.4.16</ecNumber>
    </recommendedName>
</protein>
<feature type="compositionally biased region" description="Basic residues" evidence="2">
    <location>
        <begin position="385"/>
        <end position="400"/>
    </location>
</feature>